<protein>
    <recommendedName>
        <fullName evidence="4 10">L-aspartate oxidase</fullName>
        <ecNumber evidence="4 10">1.4.3.16</ecNumber>
    </recommendedName>
</protein>
<keyword evidence="6 11" id="KW-0662">Pyridine nucleotide biosynthesis</keyword>
<dbReference type="InterPro" id="IPR003953">
    <property type="entry name" value="FAD-dep_OxRdtase_2_FAD-bd"/>
</dbReference>
<dbReference type="AlphaFoldDB" id="A0A1M7U2K3"/>
<dbReference type="NCBIfam" id="TIGR00551">
    <property type="entry name" value="nadB"/>
    <property type="match status" value="1"/>
</dbReference>
<dbReference type="EMBL" id="FRDL01000015">
    <property type="protein sequence ID" value="SHN77226.1"/>
    <property type="molecule type" value="Genomic_DNA"/>
</dbReference>
<proteinExistence type="inferred from homology"/>
<dbReference type="SUPFAM" id="SSF51905">
    <property type="entry name" value="FAD/NAD(P)-binding domain"/>
    <property type="match status" value="1"/>
</dbReference>
<dbReference type="Gene3D" id="1.20.58.100">
    <property type="entry name" value="Fumarate reductase/succinate dehydrogenase flavoprotein-like, C-terminal domain"/>
    <property type="match status" value="1"/>
</dbReference>
<dbReference type="EC" id="1.4.3.16" evidence="4 10"/>
<dbReference type="NCBIfam" id="NF005701">
    <property type="entry name" value="PRK07512.1"/>
    <property type="match status" value="1"/>
</dbReference>
<keyword evidence="13" id="KW-0472">Membrane</keyword>
<keyword evidence="5 11" id="KW-0285">Flavoprotein</keyword>
<evidence type="ECO:0000313" key="16">
    <source>
        <dbReference type="EMBL" id="SHN77226.1"/>
    </source>
</evidence>
<dbReference type="PANTHER" id="PTHR42716">
    <property type="entry name" value="L-ASPARTATE OXIDASE"/>
    <property type="match status" value="1"/>
</dbReference>
<dbReference type="PRINTS" id="PR00368">
    <property type="entry name" value="FADPNR"/>
</dbReference>
<evidence type="ECO:0000259" key="14">
    <source>
        <dbReference type="Pfam" id="PF00890"/>
    </source>
</evidence>
<dbReference type="InterPro" id="IPR005288">
    <property type="entry name" value="NadB"/>
</dbReference>
<keyword evidence="13" id="KW-1133">Transmembrane helix</keyword>
<dbReference type="InterPro" id="IPR037099">
    <property type="entry name" value="Fum_R/Succ_DH_flav-like_C_sf"/>
</dbReference>
<dbReference type="Gene3D" id="3.90.700.10">
    <property type="entry name" value="Succinate dehydrogenase/fumarate reductase flavoprotein, catalytic domain"/>
    <property type="match status" value="1"/>
</dbReference>
<comment type="similarity">
    <text evidence="3 11">Belongs to the FAD-dependent oxidoreductase 2 family. NadB subfamily.</text>
</comment>
<feature type="domain" description="Fumarate reductase/succinate dehydrogenase flavoprotein-like C-terminal" evidence="15">
    <location>
        <begin position="474"/>
        <end position="508"/>
    </location>
</feature>
<feature type="transmembrane region" description="Helical" evidence="13">
    <location>
        <begin position="12"/>
        <end position="30"/>
    </location>
</feature>
<accession>A0A1M7U2K3</accession>
<dbReference type="OrthoDB" id="9806724at2"/>
<keyword evidence="7 11" id="KW-0274">FAD</keyword>
<evidence type="ECO:0000256" key="2">
    <source>
        <dbReference type="ARBA" id="ARBA00004950"/>
    </source>
</evidence>
<dbReference type="GO" id="GO:0034628">
    <property type="term" value="P:'de novo' NAD+ biosynthetic process from L-aspartate"/>
    <property type="evidence" value="ECO:0007669"/>
    <property type="project" value="TreeGrafter"/>
</dbReference>
<dbReference type="RefSeq" id="WP_072748458.1">
    <property type="nucleotide sequence ID" value="NZ_FOHL01000013.1"/>
</dbReference>
<dbReference type="GO" id="GO:0008734">
    <property type="term" value="F:L-aspartate oxidase activity"/>
    <property type="evidence" value="ECO:0007669"/>
    <property type="project" value="UniProtKB-UniRule"/>
</dbReference>
<feature type="compositionally biased region" description="Pro residues" evidence="12">
    <location>
        <begin position="408"/>
        <end position="417"/>
    </location>
</feature>
<dbReference type="UniPathway" id="UPA00253">
    <property type="reaction ID" value="UER00326"/>
</dbReference>
<evidence type="ECO:0000256" key="1">
    <source>
        <dbReference type="ARBA" id="ARBA00001974"/>
    </source>
</evidence>
<evidence type="ECO:0000256" key="8">
    <source>
        <dbReference type="ARBA" id="ARBA00023002"/>
    </source>
</evidence>
<keyword evidence="8 11" id="KW-0560">Oxidoreductase</keyword>
<dbReference type="InterPro" id="IPR036188">
    <property type="entry name" value="FAD/NAD-bd_sf"/>
</dbReference>
<comment type="cofactor">
    <cofactor evidence="1 11">
        <name>FAD</name>
        <dbReference type="ChEBI" id="CHEBI:57692"/>
    </cofactor>
</comment>
<dbReference type="Pfam" id="PF02910">
    <property type="entry name" value="Succ_DH_flav_C"/>
    <property type="match status" value="1"/>
</dbReference>
<name>A0A1M7U2K3_9RHOB</name>
<dbReference type="InterPro" id="IPR015939">
    <property type="entry name" value="Fum_Rdtase/Succ_DH_flav-like_C"/>
</dbReference>
<dbReference type="SUPFAM" id="SSF56425">
    <property type="entry name" value="Succinate dehydrogenase/fumarate reductase flavoprotein, catalytic domain"/>
    <property type="match status" value="1"/>
</dbReference>
<keyword evidence="13" id="KW-0812">Transmembrane</keyword>
<gene>
    <name evidence="16" type="ORF">SAMN05216200_1155</name>
</gene>
<organism evidence="16 17">
    <name type="scientific">Oceanicella actignis</name>
    <dbReference type="NCBI Taxonomy" id="1189325"/>
    <lineage>
        <taxon>Bacteria</taxon>
        <taxon>Pseudomonadati</taxon>
        <taxon>Pseudomonadota</taxon>
        <taxon>Alphaproteobacteria</taxon>
        <taxon>Rhodobacterales</taxon>
        <taxon>Paracoccaceae</taxon>
        <taxon>Oceanicella</taxon>
    </lineage>
</organism>
<evidence type="ECO:0000256" key="10">
    <source>
        <dbReference type="NCBIfam" id="TIGR00551"/>
    </source>
</evidence>
<dbReference type="InterPro" id="IPR027477">
    <property type="entry name" value="Succ_DH/fumarate_Rdtase_cat_sf"/>
</dbReference>
<evidence type="ECO:0000256" key="3">
    <source>
        <dbReference type="ARBA" id="ARBA00008562"/>
    </source>
</evidence>
<dbReference type="STRING" id="1189325.SAMN04488119_11327"/>
<reference evidence="16 17" key="1">
    <citation type="submission" date="2016-12" db="EMBL/GenBank/DDBJ databases">
        <authorList>
            <person name="Song W.-J."/>
            <person name="Kurnit D.M."/>
        </authorList>
    </citation>
    <scope>NUCLEOTIDE SEQUENCE [LARGE SCALE GENOMIC DNA]</scope>
    <source>
        <strain evidence="16 17">CGMCC 1.10808</strain>
    </source>
</reference>
<dbReference type="GO" id="GO:0005737">
    <property type="term" value="C:cytoplasm"/>
    <property type="evidence" value="ECO:0007669"/>
    <property type="project" value="UniProtKB-SubCell"/>
</dbReference>
<dbReference type="PANTHER" id="PTHR42716:SF2">
    <property type="entry name" value="L-ASPARTATE OXIDASE, CHLOROPLASTIC"/>
    <property type="match status" value="1"/>
</dbReference>
<comment type="function">
    <text evidence="11">Catalyzes the oxidation of L-aspartate to iminoaspartate.</text>
</comment>
<dbReference type="SUPFAM" id="SSF46977">
    <property type="entry name" value="Succinate dehydrogenase/fumarate reductase flavoprotein C-terminal domain"/>
    <property type="match status" value="1"/>
</dbReference>
<evidence type="ECO:0000256" key="7">
    <source>
        <dbReference type="ARBA" id="ARBA00022827"/>
    </source>
</evidence>
<evidence type="ECO:0000259" key="15">
    <source>
        <dbReference type="Pfam" id="PF02910"/>
    </source>
</evidence>
<keyword evidence="17" id="KW-1185">Reference proteome</keyword>
<dbReference type="Proteomes" id="UP000184066">
    <property type="component" value="Unassembled WGS sequence"/>
</dbReference>
<evidence type="ECO:0000256" key="13">
    <source>
        <dbReference type="SAM" id="Phobius"/>
    </source>
</evidence>
<evidence type="ECO:0000256" key="6">
    <source>
        <dbReference type="ARBA" id="ARBA00022642"/>
    </source>
</evidence>
<dbReference type="Pfam" id="PF00890">
    <property type="entry name" value="FAD_binding_2"/>
    <property type="match status" value="1"/>
</dbReference>
<evidence type="ECO:0000256" key="9">
    <source>
        <dbReference type="ARBA" id="ARBA00048305"/>
    </source>
</evidence>
<feature type="domain" description="FAD-dependent oxidoreductase 2 FAD-binding" evidence="14">
    <location>
        <begin position="13"/>
        <end position="384"/>
    </location>
</feature>
<evidence type="ECO:0000256" key="12">
    <source>
        <dbReference type="SAM" id="MobiDB-lite"/>
    </source>
</evidence>
<dbReference type="Gene3D" id="3.50.50.60">
    <property type="entry name" value="FAD/NAD(P)-binding domain"/>
    <property type="match status" value="1"/>
</dbReference>
<evidence type="ECO:0000256" key="4">
    <source>
        <dbReference type="ARBA" id="ARBA00012173"/>
    </source>
</evidence>
<comment type="subcellular location">
    <subcellularLocation>
        <location evidence="11">Cytoplasm</location>
    </subcellularLocation>
</comment>
<evidence type="ECO:0000313" key="17">
    <source>
        <dbReference type="Proteomes" id="UP000184066"/>
    </source>
</evidence>
<dbReference type="FunFam" id="3.90.700.10:FF:000002">
    <property type="entry name" value="L-aspartate oxidase"/>
    <property type="match status" value="1"/>
</dbReference>
<comment type="pathway">
    <text evidence="2 11">Cofactor biosynthesis; NAD(+) biosynthesis; iminoaspartate from L-aspartate (oxidase route): step 1/1.</text>
</comment>
<feature type="region of interest" description="Disordered" evidence="12">
    <location>
        <begin position="401"/>
        <end position="426"/>
    </location>
</feature>
<evidence type="ECO:0000256" key="5">
    <source>
        <dbReference type="ARBA" id="ARBA00022630"/>
    </source>
</evidence>
<comment type="catalytic activity">
    <reaction evidence="9">
        <text>L-aspartate + O2 = iminosuccinate + H2O2</text>
        <dbReference type="Rhea" id="RHEA:25876"/>
        <dbReference type="ChEBI" id="CHEBI:15379"/>
        <dbReference type="ChEBI" id="CHEBI:16240"/>
        <dbReference type="ChEBI" id="CHEBI:29991"/>
        <dbReference type="ChEBI" id="CHEBI:77875"/>
        <dbReference type="EC" id="1.4.3.16"/>
    </reaction>
    <physiologicalReaction direction="left-to-right" evidence="9">
        <dbReference type="Rhea" id="RHEA:25877"/>
    </physiologicalReaction>
</comment>
<evidence type="ECO:0000256" key="11">
    <source>
        <dbReference type="RuleBase" id="RU362049"/>
    </source>
</evidence>
<sequence>MDQNDTVRRAEGALIVGAGLAGLFAALKMAPAPCVVLSPLPLGDGASSAWAQGGIAAALAPEDSPALHARDTVVAGAGAVDEAVARSVAEEAAARIEDLLRIGAPFDRDASGRLLQSREAAHSFNRVVRVKGDQAGRAVMDALIAAVRRTPSIRVLEGVSVDDLALSDGRVSGVFARRAGDLHAEPILLQAPAVILAAGGVGGLYAVTTNPSKVRGQGLGMAARAGALIGDPEYVQFHPTGIAVDRDPTPLASEALRGEGALLIDETGARIMQGVHPDMELAPRDVVARALHRHIARGGKAFLDTRASLGPRIAEEFPAVTAYCREAGIDPAREPIPVRPAQHYHMGGVLTDARGRTSLPGLWACGEVACTGLHGANRLASNSLLEALVFAARIAQDAANLAARADPEPAPPPPPLRPAQEGDPLRAAEDAVRALRRTMTRDVGVERDEEGLRRALREISRLERGTPCASRAFLNMTSAATLIAAAALMRRESRGGHCRSDHPEADPAAPARTQITLTRALEIRESVCAEG</sequence>